<name>A0A2H3BGU8_9AGAR</name>
<reference evidence="2" key="1">
    <citation type="journal article" date="2017" name="Nat. Ecol. Evol.">
        <title>Genome expansion and lineage-specific genetic innovations in the forest pathogenic fungi Armillaria.</title>
        <authorList>
            <person name="Sipos G."/>
            <person name="Prasanna A.N."/>
            <person name="Walter M.C."/>
            <person name="O'Connor E."/>
            <person name="Balint B."/>
            <person name="Krizsan K."/>
            <person name="Kiss B."/>
            <person name="Hess J."/>
            <person name="Varga T."/>
            <person name="Slot J."/>
            <person name="Riley R."/>
            <person name="Boka B."/>
            <person name="Rigling D."/>
            <person name="Barry K."/>
            <person name="Lee J."/>
            <person name="Mihaltcheva S."/>
            <person name="LaButti K."/>
            <person name="Lipzen A."/>
            <person name="Waldron R."/>
            <person name="Moloney N.M."/>
            <person name="Sperisen C."/>
            <person name="Kredics L."/>
            <person name="Vagvoelgyi C."/>
            <person name="Patrignani A."/>
            <person name="Fitzpatrick D."/>
            <person name="Nagy I."/>
            <person name="Doyle S."/>
            <person name="Anderson J.B."/>
            <person name="Grigoriev I.V."/>
            <person name="Gueldener U."/>
            <person name="Muensterkoetter M."/>
            <person name="Nagy L.G."/>
        </authorList>
    </citation>
    <scope>NUCLEOTIDE SEQUENCE [LARGE SCALE GENOMIC DNA]</scope>
    <source>
        <strain evidence="2">28-4</strain>
    </source>
</reference>
<protein>
    <submittedName>
        <fullName evidence="1">Uncharacterized protein</fullName>
    </submittedName>
</protein>
<dbReference type="AlphaFoldDB" id="A0A2H3BGU8"/>
<evidence type="ECO:0000313" key="1">
    <source>
        <dbReference type="EMBL" id="PBK68900.1"/>
    </source>
</evidence>
<keyword evidence="2" id="KW-1185">Reference proteome</keyword>
<gene>
    <name evidence="1" type="ORF">ARMSODRAFT_199698</name>
</gene>
<dbReference type="Proteomes" id="UP000218334">
    <property type="component" value="Unassembled WGS sequence"/>
</dbReference>
<accession>A0A2H3BGU8</accession>
<sequence length="174" mass="19104">MADVSDPVIAQAYEDVRSDKSETTWLRLDYEVCYAGPTSYFMILQCECSTSRRNRGNIRDAVLGSLSYSALAHHLWSHGLPLFPARTVRQGGTLLNPCHSFCRDSSCKTASIIMKTGSIINSSILSLQFCDSLSETLHSQQSRVLEGPRPPPILFARAATLALQPGDVSGRARI</sequence>
<dbReference type="EMBL" id="KZ293431">
    <property type="protein sequence ID" value="PBK68900.1"/>
    <property type="molecule type" value="Genomic_DNA"/>
</dbReference>
<proteinExistence type="predicted"/>
<evidence type="ECO:0000313" key="2">
    <source>
        <dbReference type="Proteomes" id="UP000218334"/>
    </source>
</evidence>
<organism evidence="1 2">
    <name type="scientific">Armillaria solidipes</name>
    <dbReference type="NCBI Taxonomy" id="1076256"/>
    <lineage>
        <taxon>Eukaryota</taxon>
        <taxon>Fungi</taxon>
        <taxon>Dikarya</taxon>
        <taxon>Basidiomycota</taxon>
        <taxon>Agaricomycotina</taxon>
        <taxon>Agaricomycetes</taxon>
        <taxon>Agaricomycetidae</taxon>
        <taxon>Agaricales</taxon>
        <taxon>Marasmiineae</taxon>
        <taxon>Physalacriaceae</taxon>
        <taxon>Armillaria</taxon>
    </lineage>
</organism>